<evidence type="ECO:0000313" key="2">
    <source>
        <dbReference type="EMBL" id="ELT94664.1"/>
    </source>
</evidence>
<dbReference type="Gene3D" id="2.30.30.490">
    <property type="match status" value="1"/>
</dbReference>
<dbReference type="InterPro" id="IPR053032">
    <property type="entry name" value="BAH_domain-containing"/>
</dbReference>
<dbReference type="GO" id="GO:0000976">
    <property type="term" value="F:transcription cis-regulatory region binding"/>
    <property type="evidence" value="ECO:0007669"/>
    <property type="project" value="TreeGrafter"/>
</dbReference>
<evidence type="ECO:0000313" key="3">
    <source>
        <dbReference type="EnsemblMetazoa" id="CapteP178455"/>
    </source>
</evidence>
<feature type="domain" description="BAH" evidence="1">
    <location>
        <begin position="1"/>
        <end position="116"/>
    </location>
</feature>
<dbReference type="PANTHER" id="PTHR46576">
    <property type="entry name" value="BROMO ADJACENT HOMOLOGY DOMAIN-CONTAINING 1 PROTEIN"/>
    <property type="match status" value="1"/>
</dbReference>
<dbReference type="STRING" id="283909.R7TLX2"/>
<dbReference type="GO" id="GO:0031507">
    <property type="term" value="P:heterochromatin formation"/>
    <property type="evidence" value="ECO:0007669"/>
    <property type="project" value="TreeGrafter"/>
</dbReference>
<dbReference type="InterPro" id="IPR001025">
    <property type="entry name" value="BAH_dom"/>
</dbReference>
<dbReference type="Pfam" id="PF01426">
    <property type="entry name" value="BAH"/>
    <property type="match status" value="1"/>
</dbReference>
<dbReference type="OMA" id="AKISAIW"/>
<dbReference type="GO" id="GO:0005677">
    <property type="term" value="C:chromatin silencing complex"/>
    <property type="evidence" value="ECO:0007669"/>
    <property type="project" value="TreeGrafter"/>
</dbReference>
<organism evidence="2">
    <name type="scientific">Capitella teleta</name>
    <name type="common">Polychaete worm</name>
    <dbReference type="NCBI Taxonomy" id="283909"/>
    <lineage>
        <taxon>Eukaryota</taxon>
        <taxon>Metazoa</taxon>
        <taxon>Spiralia</taxon>
        <taxon>Lophotrochozoa</taxon>
        <taxon>Annelida</taxon>
        <taxon>Polychaeta</taxon>
        <taxon>Sedentaria</taxon>
        <taxon>Scolecida</taxon>
        <taxon>Capitellidae</taxon>
        <taxon>Capitella</taxon>
    </lineage>
</organism>
<dbReference type="GO" id="GO:0045892">
    <property type="term" value="P:negative regulation of DNA-templated transcription"/>
    <property type="evidence" value="ECO:0007669"/>
    <property type="project" value="TreeGrafter"/>
</dbReference>
<sequence length="122" mass="14306">MFMSVFWYYRPEHTETDKLPRCISCEVFASKHRDVIPVNCIEDKCYVLTLNEYCRYRAELKRLEDHCPPRPPLVQAVDSPADLKPNRLPNTGVDPESVFLCRKVYDVKLKRVLKNPQIHSSP</sequence>
<dbReference type="EMBL" id="AMQN01012209">
    <property type="status" value="NOT_ANNOTATED_CDS"/>
    <property type="molecule type" value="Genomic_DNA"/>
</dbReference>
<proteinExistence type="predicted"/>
<dbReference type="GO" id="GO:0003682">
    <property type="term" value="F:chromatin binding"/>
    <property type="evidence" value="ECO:0007669"/>
    <property type="project" value="InterPro"/>
</dbReference>
<dbReference type="AlphaFoldDB" id="R7TLX2"/>
<dbReference type="EMBL" id="KB309368">
    <property type="protein sequence ID" value="ELT94664.1"/>
    <property type="molecule type" value="Genomic_DNA"/>
</dbReference>
<dbReference type="HOGENOM" id="CLU_147087_0_0_1"/>
<reference evidence="3" key="3">
    <citation type="submission" date="2015-06" db="UniProtKB">
        <authorList>
            <consortium name="EnsemblMetazoa"/>
        </authorList>
    </citation>
    <scope>IDENTIFICATION</scope>
</reference>
<dbReference type="OrthoDB" id="1922186at2759"/>
<dbReference type="InterPro" id="IPR043151">
    <property type="entry name" value="BAH_sf"/>
</dbReference>
<accession>R7TLX2</accession>
<dbReference type="Proteomes" id="UP000014760">
    <property type="component" value="Unassembled WGS sequence"/>
</dbReference>
<keyword evidence="4" id="KW-1185">Reference proteome</keyword>
<reference evidence="4" key="1">
    <citation type="submission" date="2012-12" db="EMBL/GenBank/DDBJ databases">
        <authorList>
            <person name="Hellsten U."/>
            <person name="Grimwood J."/>
            <person name="Chapman J.A."/>
            <person name="Shapiro H."/>
            <person name="Aerts A."/>
            <person name="Otillar R.P."/>
            <person name="Terry A.Y."/>
            <person name="Boore J.L."/>
            <person name="Simakov O."/>
            <person name="Marletaz F."/>
            <person name="Cho S.-J."/>
            <person name="Edsinger-Gonzales E."/>
            <person name="Havlak P."/>
            <person name="Kuo D.-H."/>
            <person name="Larsson T."/>
            <person name="Lv J."/>
            <person name="Arendt D."/>
            <person name="Savage R."/>
            <person name="Osoegawa K."/>
            <person name="de Jong P."/>
            <person name="Lindberg D.R."/>
            <person name="Seaver E.C."/>
            <person name="Weisblat D.A."/>
            <person name="Putnam N.H."/>
            <person name="Grigoriev I.V."/>
            <person name="Rokhsar D.S."/>
        </authorList>
    </citation>
    <scope>NUCLEOTIDE SEQUENCE</scope>
    <source>
        <strain evidence="4">I ESC-2004</strain>
    </source>
</reference>
<dbReference type="PANTHER" id="PTHR46576:SF1">
    <property type="entry name" value="BROMO ADJACENT HOMOLOGY DOMAIN-CONTAINING 1 PROTEIN"/>
    <property type="match status" value="1"/>
</dbReference>
<name>R7TLX2_CAPTE</name>
<protein>
    <recommendedName>
        <fullName evidence="1">BAH domain-containing protein</fullName>
    </recommendedName>
</protein>
<evidence type="ECO:0000313" key="4">
    <source>
        <dbReference type="Proteomes" id="UP000014760"/>
    </source>
</evidence>
<dbReference type="EnsemblMetazoa" id="CapteT178455">
    <property type="protein sequence ID" value="CapteP178455"/>
    <property type="gene ID" value="CapteG178455"/>
</dbReference>
<dbReference type="PROSITE" id="PS51038">
    <property type="entry name" value="BAH"/>
    <property type="match status" value="1"/>
</dbReference>
<evidence type="ECO:0000259" key="1">
    <source>
        <dbReference type="PROSITE" id="PS51038"/>
    </source>
</evidence>
<reference evidence="2 4" key="2">
    <citation type="journal article" date="2013" name="Nature">
        <title>Insights into bilaterian evolution from three spiralian genomes.</title>
        <authorList>
            <person name="Simakov O."/>
            <person name="Marletaz F."/>
            <person name="Cho S.J."/>
            <person name="Edsinger-Gonzales E."/>
            <person name="Havlak P."/>
            <person name="Hellsten U."/>
            <person name="Kuo D.H."/>
            <person name="Larsson T."/>
            <person name="Lv J."/>
            <person name="Arendt D."/>
            <person name="Savage R."/>
            <person name="Osoegawa K."/>
            <person name="de Jong P."/>
            <person name="Grimwood J."/>
            <person name="Chapman J.A."/>
            <person name="Shapiro H."/>
            <person name="Aerts A."/>
            <person name="Otillar R.P."/>
            <person name="Terry A.Y."/>
            <person name="Boore J.L."/>
            <person name="Grigoriev I.V."/>
            <person name="Lindberg D.R."/>
            <person name="Seaver E.C."/>
            <person name="Weisblat D.A."/>
            <person name="Putnam N.H."/>
            <person name="Rokhsar D.S."/>
        </authorList>
    </citation>
    <scope>NUCLEOTIDE SEQUENCE</scope>
    <source>
        <strain evidence="2 4">I ESC-2004</strain>
    </source>
</reference>
<gene>
    <name evidence="2" type="ORF">CAPTEDRAFT_178455</name>
</gene>